<accession>A0A515EKD5</accession>
<dbReference type="AlphaFoldDB" id="A0A515EKD5"/>
<protein>
    <submittedName>
        <fullName evidence="1">Uncharacterized protein</fullName>
    </submittedName>
</protein>
<gene>
    <name evidence="1" type="ORF">EXZ61_02430</name>
</gene>
<dbReference type="KEGG" id="rhg:EXZ61_02430"/>
<dbReference type="RefSeq" id="WP_142808679.1">
    <property type="nucleotide sequence ID" value="NZ_CP036282.1"/>
</dbReference>
<reference evidence="2" key="1">
    <citation type="submission" date="2019-02" db="EMBL/GenBank/DDBJ databases">
        <title>Complete genome sequence of Rhodoferax sp. Gr-4.</title>
        <authorList>
            <person name="Jin L."/>
        </authorList>
    </citation>
    <scope>NUCLEOTIDE SEQUENCE [LARGE SCALE GENOMIC DNA]</scope>
    <source>
        <strain evidence="2">Gr-4</strain>
    </source>
</reference>
<dbReference type="EMBL" id="CP036282">
    <property type="protein sequence ID" value="QDL53116.1"/>
    <property type="molecule type" value="Genomic_DNA"/>
</dbReference>
<evidence type="ECO:0000313" key="2">
    <source>
        <dbReference type="Proteomes" id="UP000317365"/>
    </source>
</evidence>
<name>A0A515EKD5_9BURK</name>
<keyword evidence="2" id="KW-1185">Reference proteome</keyword>
<dbReference type="Proteomes" id="UP000317365">
    <property type="component" value="Chromosome"/>
</dbReference>
<organism evidence="1 2">
    <name type="scientific">Rhodoferax aquaticus</name>
    <dbReference type="NCBI Taxonomy" id="2527691"/>
    <lineage>
        <taxon>Bacteria</taxon>
        <taxon>Pseudomonadati</taxon>
        <taxon>Pseudomonadota</taxon>
        <taxon>Betaproteobacteria</taxon>
        <taxon>Burkholderiales</taxon>
        <taxon>Comamonadaceae</taxon>
        <taxon>Rhodoferax</taxon>
    </lineage>
</organism>
<proteinExistence type="predicted"/>
<evidence type="ECO:0000313" key="1">
    <source>
        <dbReference type="EMBL" id="QDL53116.1"/>
    </source>
</evidence>
<sequence>MPKQPDIEWLQKVRQCLEEALRNGETLDEFRARFDALGLNKTPATRLPADWSAFTAPEGWAVKSAGKTRSAKPTSWLRRLFQFLFS</sequence>
<reference evidence="2" key="2">
    <citation type="journal article" date="2020" name="Int. J. Syst. Evol. Microbiol.">
        <title>Genomic insights into a novel species Rhodoferax aquaticus sp. nov., isolated from freshwater.</title>
        <authorList>
            <person name="Li T."/>
            <person name="Zhuo Y."/>
            <person name="Jin C.Z."/>
            <person name="Wu X."/>
            <person name="Ko S.R."/>
            <person name="Jin F.J."/>
            <person name="Ahn C.Y."/>
            <person name="Oh H.M."/>
            <person name="Lee H.G."/>
            <person name="Jin L."/>
        </authorList>
    </citation>
    <scope>NUCLEOTIDE SEQUENCE [LARGE SCALE GENOMIC DNA]</scope>
    <source>
        <strain evidence="2">Gr-4</strain>
    </source>
</reference>